<gene>
    <name evidence="2" type="ORF">PEY55_19230</name>
</gene>
<dbReference type="Proteomes" id="UP001169985">
    <property type="component" value="Unassembled WGS sequence"/>
</dbReference>
<keyword evidence="1" id="KW-0472">Membrane</keyword>
<keyword evidence="1" id="KW-0812">Transmembrane</keyword>
<evidence type="ECO:0000313" key="3">
    <source>
        <dbReference type="Proteomes" id="UP001169985"/>
    </source>
</evidence>
<feature type="transmembrane region" description="Helical" evidence="1">
    <location>
        <begin position="6"/>
        <end position="26"/>
    </location>
</feature>
<accession>A0AAW7LYM6</accession>
<protein>
    <submittedName>
        <fullName evidence="2">Uncharacterized protein</fullName>
    </submittedName>
</protein>
<organism evidence="2 3">
    <name type="scientific">Citrobacter portucalensis</name>
    <dbReference type="NCBI Taxonomy" id="1639133"/>
    <lineage>
        <taxon>Bacteria</taxon>
        <taxon>Pseudomonadati</taxon>
        <taxon>Pseudomonadota</taxon>
        <taxon>Gammaproteobacteria</taxon>
        <taxon>Enterobacterales</taxon>
        <taxon>Enterobacteriaceae</taxon>
        <taxon>Citrobacter</taxon>
        <taxon>Citrobacter freundii complex</taxon>
    </lineage>
</organism>
<dbReference type="RefSeq" id="WP_061382261.1">
    <property type="nucleotide sequence ID" value="NZ_JAKIID010000008.1"/>
</dbReference>
<evidence type="ECO:0000313" key="2">
    <source>
        <dbReference type="EMBL" id="MDN4370405.1"/>
    </source>
</evidence>
<evidence type="ECO:0000256" key="1">
    <source>
        <dbReference type="SAM" id="Phobius"/>
    </source>
</evidence>
<dbReference type="AlphaFoldDB" id="A0AAW7LYM6"/>
<comment type="caution">
    <text evidence="2">The sequence shown here is derived from an EMBL/GenBank/DDBJ whole genome shotgun (WGS) entry which is preliminary data.</text>
</comment>
<sequence length="127" mass="14420">MQNFIQILQVLLTWPTAFIFGICVLYKPINLLLNRLVESNTAKAKLGFIELELGEFTRKGKIAVDHFNELSIVLAKTRLLELEVTKENFAHAFTANQQVKLNGLMIELQKIMSSLEDGKDEIISSKK</sequence>
<keyword evidence="1" id="KW-1133">Transmembrane helix</keyword>
<reference evidence="2" key="1">
    <citation type="journal article" date="2023" name="Antimicrob Resist Infect Control">
        <title>Sanitary installations and wastewater plumbing as reservoir for the long-term circulation and transmission of carbapenemase producing Citrobacter freundii clones in a hospital setting.</title>
        <authorList>
            <person name="Hamerlinck H."/>
            <person name="Aerssens A."/>
            <person name="Boelens J."/>
            <person name="Dehaene A."/>
            <person name="McMahon M."/>
            <person name="Messiaen A.S."/>
            <person name="Vandendriessche S."/>
            <person name="Velghe A."/>
            <person name="Leroux-Roels I."/>
            <person name="Verhasselt B."/>
        </authorList>
    </citation>
    <scope>NUCLEOTIDE SEQUENCE</scope>
    <source>
        <strain evidence="2">UZG-GERCF-220920-Env23</strain>
    </source>
</reference>
<proteinExistence type="predicted"/>
<reference evidence="2" key="2">
    <citation type="submission" date="2023-01" db="EMBL/GenBank/DDBJ databases">
        <authorList>
            <person name="Hamerlinck H."/>
            <person name="Aerssens A."/>
            <person name="Boelens J."/>
            <person name="Messiaen A.-S."/>
            <person name="Vandendriessche S."/>
            <person name="Velghe A."/>
            <person name="Verhasselt B."/>
            <person name="Leroux-Roels I."/>
        </authorList>
    </citation>
    <scope>NUCLEOTIDE SEQUENCE</scope>
    <source>
        <strain evidence="2">UZG-GERCF-220920-Env23</strain>
    </source>
</reference>
<name>A0AAW7LYM6_9ENTR</name>
<dbReference type="EMBL" id="JAQIHS010000026">
    <property type="protein sequence ID" value="MDN4370405.1"/>
    <property type="molecule type" value="Genomic_DNA"/>
</dbReference>